<dbReference type="EMBL" id="JBELOE010000212">
    <property type="protein sequence ID" value="MER2492466.1"/>
    <property type="molecule type" value="Genomic_DNA"/>
</dbReference>
<keyword evidence="6 7" id="KW-0472">Membrane</keyword>
<dbReference type="NCBIfam" id="TIGR00254">
    <property type="entry name" value="GGDEF"/>
    <property type="match status" value="1"/>
</dbReference>
<evidence type="ECO:0000256" key="4">
    <source>
        <dbReference type="ARBA" id="ARBA00022692"/>
    </source>
</evidence>
<dbReference type="PROSITE" id="PS50887">
    <property type="entry name" value="GGDEF"/>
    <property type="match status" value="1"/>
</dbReference>
<proteinExistence type="predicted"/>
<feature type="domain" description="GGDEF" evidence="8">
    <location>
        <begin position="353"/>
        <end position="480"/>
    </location>
</feature>
<keyword evidence="4 7" id="KW-0812">Transmembrane</keyword>
<dbReference type="CDD" id="cd01949">
    <property type="entry name" value="GGDEF"/>
    <property type="match status" value="1"/>
</dbReference>
<dbReference type="Gene3D" id="3.30.70.270">
    <property type="match status" value="1"/>
</dbReference>
<evidence type="ECO:0000256" key="7">
    <source>
        <dbReference type="SAM" id="Phobius"/>
    </source>
</evidence>
<dbReference type="InterPro" id="IPR000160">
    <property type="entry name" value="GGDEF_dom"/>
</dbReference>
<feature type="transmembrane region" description="Helical" evidence="7">
    <location>
        <begin position="12"/>
        <end position="35"/>
    </location>
</feature>
<evidence type="ECO:0000256" key="3">
    <source>
        <dbReference type="ARBA" id="ARBA00022475"/>
    </source>
</evidence>
<comment type="subcellular location">
    <subcellularLocation>
        <location evidence="1">Cell membrane</location>
        <topology evidence="1">Multi-pass membrane protein</topology>
    </subcellularLocation>
</comment>
<name>A0ABV1RHP3_9ALTE</name>
<protein>
    <recommendedName>
        <fullName evidence="2">diguanylate cyclase</fullName>
        <ecNumber evidence="2">2.7.7.65</ecNumber>
    </recommendedName>
</protein>
<dbReference type="InterPro" id="IPR043128">
    <property type="entry name" value="Rev_trsase/Diguanyl_cyclase"/>
</dbReference>
<reference evidence="9 10" key="1">
    <citation type="submission" date="2024-06" db="EMBL/GenBank/DDBJ databases">
        <authorList>
            <person name="Chen R.Y."/>
        </authorList>
    </citation>
    <scope>NUCLEOTIDE SEQUENCE [LARGE SCALE GENOMIC DNA]</scope>
    <source>
        <strain evidence="9 10">D2</strain>
    </source>
</reference>
<dbReference type="Pfam" id="PF02743">
    <property type="entry name" value="dCache_1"/>
    <property type="match status" value="1"/>
</dbReference>
<evidence type="ECO:0000256" key="5">
    <source>
        <dbReference type="ARBA" id="ARBA00022989"/>
    </source>
</evidence>
<dbReference type="InterPro" id="IPR050469">
    <property type="entry name" value="Diguanylate_Cyclase"/>
</dbReference>
<evidence type="ECO:0000256" key="2">
    <source>
        <dbReference type="ARBA" id="ARBA00012528"/>
    </source>
</evidence>
<dbReference type="Gene3D" id="3.30.450.20">
    <property type="entry name" value="PAS domain"/>
    <property type="match status" value="1"/>
</dbReference>
<evidence type="ECO:0000256" key="6">
    <source>
        <dbReference type="ARBA" id="ARBA00023136"/>
    </source>
</evidence>
<dbReference type="PANTHER" id="PTHR45138">
    <property type="entry name" value="REGULATORY COMPONENTS OF SENSORY TRANSDUCTION SYSTEM"/>
    <property type="match status" value="1"/>
</dbReference>
<sequence length="480" mass="55196">MKKIQKNQEKFRFLIVVTLLILSGFIANSLLSYYVAHNAVSKQISESTLPLTGDNIYSEIQRDLMRPIFIASLMAQDTFLRDWALAGETEADALIRYLDGIQQKYNTVTAFFVSENSRKYYHPKGILKTVDRSTAIDSWYFRVAEMPTEYEINVDHDTANPSKLSVFVNYQVFDYQRNFIGATGVGLALDKVQALIDTYKNKYQREVYFVNHSGDVTLRGAQFQLLDEHPTFALLPDKLKKLKAQQQFKFEYDTQGHLVYVNVRYIPEFDWFLVIEQKDVLEMQKLMDSLLLNILIGIAVSFVVLVLAYWTIAGYQKKLEMMAATDKLSGALNRHSFDIFFERYLVLAERKNLALSGVLLDIDWFKQVNDKHGHLTGDAVIRQAADLVRDNLRESDLLCRWGGEEFLILLPDCNLQAAQKLAEKIRLAFMQAEFIKGERLTASFGVGELNHSENKMQWLNKIDQALYQAKNNGRNLVILS</sequence>
<keyword evidence="9" id="KW-0548">Nucleotidyltransferase</keyword>
<evidence type="ECO:0000259" key="8">
    <source>
        <dbReference type="PROSITE" id="PS50887"/>
    </source>
</evidence>
<dbReference type="PANTHER" id="PTHR45138:SF26">
    <property type="entry name" value="DIGUANYLATE CYCLASE"/>
    <property type="match status" value="1"/>
</dbReference>
<comment type="caution">
    <text evidence="9">The sequence shown here is derived from an EMBL/GenBank/DDBJ whole genome shotgun (WGS) entry which is preliminary data.</text>
</comment>
<evidence type="ECO:0000313" key="9">
    <source>
        <dbReference type="EMBL" id="MER2492466.1"/>
    </source>
</evidence>
<organism evidence="9 10">
    <name type="scientific">Catenovulum sediminis</name>
    <dbReference type="NCBI Taxonomy" id="1740262"/>
    <lineage>
        <taxon>Bacteria</taxon>
        <taxon>Pseudomonadati</taxon>
        <taxon>Pseudomonadota</taxon>
        <taxon>Gammaproteobacteria</taxon>
        <taxon>Alteromonadales</taxon>
        <taxon>Alteromonadaceae</taxon>
        <taxon>Catenovulum</taxon>
    </lineage>
</organism>
<dbReference type="SUPFAM" id="SSF55073">
    <property type="entry name" value="Nucleotide cyclase"/>
    <property type="match status" value="1"/>
</dbReference>
<dbReference type="Proteomes" id="UP001467690">
    <property type="component" value="Unassembled WGS sequence"/>
</dbReference>
<dbReference type="EC" id="2.7.7.65" evidence="2"/>
<evidence type="ECO:0000313" key="10">
    <source>
        <dbReference type="Proteomes" id="UP001467690"/>
    </source>
</evidence>
<dbReference type="InterPro" id="IPR029787">
    <property type="entry name" value="Nucleotide_cyclase"/>
</dbReference>
<dbReference type="InterPro" id="IPR033479">
    <property type="entry name" value="dCache_1"/>
</dbReference>
<gene>
    <name evidence="9" type="ORF">ABS311_11320</name>
</gene>
<dbReference type="Pfam" id="PF00990">
    <property type="entry name" value="GGDEF"/>
    <property type="match status" value="1"/>
</dbReference>
<dbReference type="RefSeq" id="WP_350401983.1">
    <property type="nucleotide sequence ID" value="NZ_JBELOE010000212.1"/>
</dbReference>
<dbReference type="SMART" id="SM00267">
    <property type="entry name" value="GGDEF"/>
    <property type="match status" value="1"/>
</dbReference>
<evidence type="ECO:0000256" key="1">
    <source>
        <dbReference type="ARBA" id="ARBA00004651"/>
    </source>
</evidence>
<keyword evidence="10" id="KW-1185">Reference proteome</keyword>
<keyword evidence="9" id="KW-0808">Transferase</keyword>
<feature type="transmembrane region" description="Helical" evidence="7">
    <location>
        <begin position="290"/>
        <end position="312"/>
    </location>
</feature>
<keyword evidence="3" id="KW-1003">Cell membrane</keyword>
<keyword evidence="5 7" id="KW-1133">Transmembrane helix</keyword>
<dbReference type="GO" id="GO:0052621">
    <property type="term" value="F:diguanylate cyclase activity"/>
    <property type="evidence" value="ECO:0007669"/>
    <property type="project" value="UniProtKB-EC"/>
</dbReference>
<accession>A0ABV1RHP3</accession>